<feature type="chain" id="PRO_5014992673" evidence="1">
    <location>
        <begin position="17"/>
        <end position="90"/>
    </location>
</feature>
<dbReference type="EMBL" id="GGFM01011184">
    <property type="protein sequence ID" value="MBW31935.1"/>
    <property type="molecule type" value="Transcribed_RNA"/>
</dbReference>
<proteinExistence type="predicted"/>
<dbReference type="AlphaFoldDB" id="A0A2M3ZTW1"/>
<reference evidence="2" key="1">
    <citation type="submission" date="2018-01" db="EMBL/GenBank/DDBJ databases">
        <title>An insight into the sialome of Amazonian anophelines.</title>
        <authorList>
            <person name="Ribeiro J.M."/>
            <person name="Scarpassa V."/>
            <person name="Calvo E."/>
        </authorList>
    </citation>
    <scope>NUCLEOTIDE SEQUENCE</scope>
    <source>
        <tissue evidence="2">Salivary glands</tissue>
    </source>
</reference>
<organism evidence="2">
    <name type="scientific">Anopheles braziliensis</name>
    <dbReference type="NCBI Taxonomy" id="58242"/>
    <lineage>
        <taxon>Eukaryota</taxon>
        <taxon>Metazoa</taxon>
        <taxon>Ecdysozoa</taxon>
        <taxon>Arthropoda</taxon>
        <taxon>Hexapoda</taxon>
        <taxon>Insecta</taxon>
        <taxon>Pterygota</taxon>
        <taxon>Neoptera</taxon>
        <taxon>Endopterygota</taxon>
        <taxon>Diptera</taxon>
        <taxon>Nematocera</taxon>
        <taxon>Culicoidea</taxon>
        <taxon>Culicidae</taxon>
        <taxon>Anophelinae</taxon>
        <taxon>Anopheles</taxon>
    </lineage>
</organism>
<name>A0A2M3ZTW1_9DIPT</name>
<feature type="signal peptide" evidence="1">
    <location>
        <begin position="1"/>
        <end position="16"/>
    </location>
</feature>
<evidence type="ECO:0000313" key="2">
    <source>
        <dbReference type="EMBL" id="MBW31935.1"/>
    </source>
</evidence>
<evidence type="ECO:0000256" key="1">
    <source>
        <dbReference type="SAM" id="SignalP"/>
    </source>
</evidence>
<accession>A0A2M3ZTW1</accession>
<keyword evidence="1" id="KW-0732">Signal</keyword>
<protein>
    <submittedName>
        <fullName evidence="2">Putative secreted peptide</fullName>
    </submittedName>
</protein>
<sequence>MSRFLWNAMISSFRMAFRIVVSLKLGWMKQRAVATAEAVSGPATPTDEMNSAMLGVRRNGTGRFTSNSPVLSSISNRKYDTFIRPESWCR</sequence>